<organism evidence="3">
    <name type="scientific">Meteorus pulchricornis</name>
    <dbReference type="NCBI Taxonomy" id="51522"/>
    <lineage>
        <taxon>Eukaryota</taxon>
        <taxon>Metazoa</taxon>
        <taxon>Ecdysozoa</taxon>
        <taxon>Arthropoda</taxon>
        <taxon>Hexapoda</taxon>
        <taxon>Insecta</taxon>
        <taxon>Pterygota</taxon>
        <taxon>Neoptera</taxon>
        <taxon>Endopterygota</taxon>
        <taxon>Hymenoptera</taxon>
        <taxon>Apocrita</taxon>
        <taxon>Ichneumonoidea</taxon>
        <taxon>Braconidae</taxon>
        <taxon>Meteorinae</taxon>
        <taxon>Meteorus</taxon>
    </lineage>
</organism>
<evidence type="ECO:0000256" key="1">
    <source>
        <dbReference type="SAM" id="MobiDB-lite"/>
    </source>
</evidence>
<dbReference type="AlphaFoldDB" id="H7CHK4"/>
<proteinExistence type="evidence at transcript level"/>
<feature type="compositionally biased region" description="Low complexity" evidence="1">
    <location>
        <begin position="120"/>
        <end position="137"/>
    </location>
</feature>
<accession>H7CHK4</accession>
<feature type="chain" id="PRO_5003608985" evidence="2">
    <location>
        <begin position="24"/>
        <end position="290"/>
    </location>
</feature>
<sequence length="290" mass="32884">MKANNKISIILLAFTVVAIAVNATPVEQIKPEHDHINAQAVAKKIREAPSSLKTLFWPELNDEKVVAANVPKESDVVLHNLQKRSPNDEVRRRERPKSALVEGWENFSQSLRRKAKNRNSVVGTSGESSSSENFFNSLRRKSKNRKSMVDPPAKFSPILLRRQPSRYFTGHIELDPVGENPNRRGFNPEDFENLELDKYFAAQREQEARDSGAGSSSQQHDSLSSPEAFLSDPDEAISLEKDLSGLNLDDSRDSNEESSTKFGRLRHKTSLKESFKRLRKMPFLEEDTRL</sequence>
<dbReference type="EMBL" id="AB701650">
    <property type="protein sequence ID" value="BAL70302.1"/>
    <property type="molecule type" value="mRNA"/>
</dbReference>
<evidence type="ECO:0000313" key="3">
    <source>
        <dbReference type="EMBL" id="BAL70302.1"/>
    </source>
</evidence>
<protein>
    <submittedName>
        <fullName evidence="3">Uncharacterized protein</fullName>
    </submittedName>
</protein>
<keyword evidence="2" id="KW-0732">Signal</keyword>
<feature type="region of interest" description="Disordered" evidence="1">
    <location>
        <begin position="112"/>
        <end position="156"/>
    </location>
</feature>
<feature type="compositionally biased region" description="Low complexity" evidence="1">
    <location>
        <begin position="215"/>
        <end position="225"/>
    </location>
</feature>
<name>H7CHK4_9HYME</name>
<evidence type="ECO:0000256" key="2">
    <source>
        <dbReference type="SAM" id="SignalP"/>
    </source>
</evidence>
<feature type="region of interest" description="Disordered" evidence="1">
    <location>
        <begin position="204"/>
        <end position="266"/>
    </location>
</feature>
<reference evidence="3" key="1">
    <citation type="submission" date="2012-03" db="EMBL/GenBank/DDBJ databases">
        <title>The major constituents of the venom gland of a braconid endoparasitoid, Meteorus pulchricornis.</title>
        <authorList>
            <person name="Sano T."/>
            <person name="Miura K."/>
        </authorList>
    </citation>
    <scope>NUCLEOTIDE SEQUENCE</scope>
</reference>
<feature type="compositionally biased region" description="Basic and acidic residues" evidence="1">
    <location>
        <begin position="238"/>
        <end position="259"/>
    </location>
</feature>
<feature type="signal peptide" evidence="2">
    <location>
        <begin position="1"/>
        <end position="23"/>
    </location>
</feature>